<dbReference type="CDD" id="cd05332">
    <property type="entry name" value="11beta-HSD1_like_SDR_c"/>
    <property type="match status" value="1"/>
</dbReference>
<reference evidence="8" key="1">
    <citation type="submission" date="2021-12" db="EMBL/GenBank/DDBJ databases">
        <authorList>
            <person name="King R."/>
        </authorList>
    </citation>
    <scope>NUCLEOTIDE SEQUENCE</scope>
</reference>
<protein>
    <recommendedName>
        <fullName evidence="7">Ketoreductase domain-containing protein</fullName>
    </recommendedName>
</protein>
<feature type="coiled-coil region" evidence="5">
    <location>
        <begin position="73"/>
        <end position="100"/>
    </location>
</feature>
<dbReference type="PROSITE" id="PS00061">
    <property type="entry name" value="ADH_SHORT"/>
    <property type="match status" value="1"/>
</dbReference>
<keyword evidence="6" id="KW-1133">Transmembrane helix</keyword>
<dbReference type="GO" id="GO:0006629">
    <property type="term" value="P:lipid metabolic process"/>
    <property type="evidence" value="ECO:0007669"/>
    <property type="project" value="UniProtKB-ARBA"/>
</dbReference>
<comment type="function">
    <text evidence="3">Putative oxidoreductase.</text>
</comment>
<dbReference type="InterPro" id="IPR002347">
    <property type="entry name" value="SDR_fam"/>
</dbReference>
<evidence type="ECO:0000256" key="2">
    <source>
        <dbReference type="ARBA" id="ARBA00023002"/>
    </source>
</evidence>
<evidence type="ECO:0000256" key="1">
    <source>
        <dbReference type="ARBA" id="ARBA00006484"/>
    </source>
</evidence>
<keyword evidence="6" id="KW-0472">Membrane</keyword>
<dbReference type="OrthoDB" id="5307821at2759"/>
<dbReference type="GO" id="GO:0016020">
    <property type="term" value="C:membrane"/>
    <property type="evidence" value="ECO:0007669"/>
    <property type="project" value="TreeGrafter"/>
</dbReference>
<dbReference type="EMBL" id="OU893342">
    <property type="protein sequence ID" value="CAG9783744.1"/>
    <property type="molecule type" value="Genomic_DNA"/>
</dbReference>
<evidence type="ECO:0000256" key="5">
    <source>
        <dbReference type="SAM" id="Coils"/>
    </source>
</evidence>
<feature type="domain" description="Ketoreductase" evidence="7">
    <location>
        <begin position="47"/>
        <end position="236"/>
    </location>
</feature>
<dbReference type="SMART" id="SM00822">
    <property type="entry name" value="PKS_KR"/>
    <property type="match status" value="1"/>
</dbReference>
<keyword evidence="5" id="KW-0175">Coiled coil</keyword>
<accession>A0A9N9QUT4</accession>
<evidence type="ECO:0000313" key="8">
    <source>
        <dbReference type="EMBL" id="CAG9783744.1"/>
    </source>
</evidence>
<keyword evidence="2" id="KW-0560">Oxidoreductase</keyword>
<dbReference type="PRINTS" id="PR00080">
    <property type="entry name" value="SDRFAMILY"/>
</dbReference>
<comment type="similarity">
    <text evidence="1 4">Belongs to the short-chain dehydrogenases/reductases (SDR) family.</text>
</comment>
<evidence type="ECO:0000313" key="9">
    <source>
        <dbReference type="Proteomes" id="UP001153714"/>
    </source>
</evidence>
<dbReference type="InterPro" id="IPR036291">
    <property type="entry name" value="NAD(P)-bd_dom_sf"/>
</dbReference>
<dbReference type="PRINTS" id="PR00081">
    <property type="entry name" value="GDHRDH"/>
</dbReference>
<dbReference type="GO" id="GO:0016491">
    <property type="term" value="F:oxidoreductase activity"/>
    <property type="evidence" value="ECO:0007669"/>
    <property type="project" value="UniProtKB-KW"/>
</dbReference>
<dbReference type="PANTHER" id="PTHR44196">
    <property type="entry name" value="DEHYDROGENASE/REDUCTASE SDR FAMILY MEMBER 7B"/>
    <property type="match status" value="1"/>
</dbReference>
<feature type="transmembrane region" description="Helical" evidence="6">
    <location>
        <begin position="14"/>
        <end position="32"/>
    </location>
</feature>
<keyword evidence="6" id="KW-0812">Transmembrane</keyword>
<proteinExistence type="inferred from homology"/>
<gene>
    <name evidence="8" type="ORF">DIATSA_LOCUS1895</name>
</gene>
<dbReference type="Pfam" id="PF00106">
    <property type="entry name" value="adh_short"/>
    <property type="match status" value="1"/>
</dbReference>
<sequence>MKQFDLIISNTNWYLKYIGIPLTVGVAVYSLLKQICTKRRRSALQGKVVVITGASSGIGEALAHAFYDQGSKVVLAARRLNELERVKQDLQSKKMSIKTQEPVILVLDLAELDTITKFVENVHEVCGNIDILINNGGVSHRGSILHSKMEVFKQIMYINYFGTVALTKAVLPRMVEKKSGHIVMVSSIQGLIAIPDRAAYAASKHAMQAFSDSLRSEMKQHNINVTVVSPGYIKTAVSLNALSESGSAHGVMDKSTAAGFTPEYLAQRMVDSIVNKENELVVSQFFPNLAVFLRHFAPTIYFWIMERRSMKTN</sequence>
<evidence type="ECO:0000256" key="3">
    <source>
        <dbReference type="ARBA" id="ARBA00037096"/>
    </source>
</evidence>
<dbReference type="InterPro" id="IPR057326">
    <property type="entry name" value="KR_dom"/>
</dbReference>
<dbReference type="InterPro" id="IPR020904">
    <property type="entry name" value="Sc_DH/Rdtase_CS"/>
</dbReference>
<dbReference type="Proteomes" id="UP001153714">
    <property type="component" value="Chromosome 11"/>
</dbReference>
<evidence type="ECO:0000256" key="4">
    <source>
        <dbReference type="RuleBase" id="RU000363"/>
    </source>
</evidence>
<keyword evidence="9" id="KW-1185">Reference proteome</keyword>
<dbReference type="AlphaFoldDB" id="A0A9N9QUT4"/>
<dbReference type="FunFam" id="3.40.50.720:FF:000084">
    <property type="entry name" value="Short-chain dehydrogenase reductase"/>
    <property type="match status" value="1"/>
</dbReference>
<dbReference type="NCBIfam" id="NF004825">
    <property type="entry name" value="PRK06181.1"/>
    <property type="match status" value="1"/>
</dbReference>
<evidence type="ECO:0000259" key="7">
    <source>
        <dbReference type="SMART" id="SM00822"/>
    </source>
</evidence>
<name>A0A9N9QUT4_9NEOP</name>
<dbReference type="Gene3D" id="3.40.50.720">
    <property type="entry name" value="NAD(P)-binding Rossmann-like Domain"/>
    <property type="match status" value="1"/>
</dbReference>
<organism evidence="8 9">
    <name type="scientific">Diatraea saccharalis</name>
    <name type="common">sugarcane borer</name>
    <dbReference type="NCBI Taxonomy" id="40085"/>
    <lineage>
        <taxon>Eukaryota</taxon>
        <taxon>Metazoa</taxon>
        <taxon>Ecdysozoa</taxon>
        <taxon>Arthropoda</taxon>
        <taxon>Hexapoda</taxon>
        <taxon>Insecta</taxon>
        <taxon>Pterygota</taxon>
        <taxon>Neoptera</taxon>
        <taxon>Endopterygota</taxon>
        <taxon>Lepidoptera</taxon>
        <taxon>Glossata</taxon>
        <taxon>Ditrysia</taxon>
        <taxon>Pyraloidea</taxon>
        <taxon>Crambidae</taxon>
        <taxon>Crambinae</taxon>
        <taxon>Diatraea</taxon>
    </lineage>
</organism>
<dbReference type="PIRSF" id="PIRSF000126">
    <property type="entry name" value="11-beta-HSD1"/>
    <property type="match status" value="1"/>
</dbReference>
<evidence type="ECO:0000256" key="6">
    <source>
        <dbReference type="SAM" id="Phobius"/>
    </source>
</evidence>
<dbReference type="SUPFAM" id="SSF51735">
    <property type="entry name" value="NAD(P)-binding Rossmann-fold domains"/>
    <property type="match status" value="1"/>
</dbReference>
<dbReference type="PANTHER" id="PTHR44196:SF1">
    <property type="entry name" value="DEHYDROGENASE_REDUCTASE SDR FAMILY MEMBER 7B"/>
    <property type="match status" value="1"/>
</dbReference>
<reference evidence="8" key="2">
    <citation type="submission" date="2022-10" db="EMBL/GenBank/DDBJ databases">
        <authorList>
            <consortium name="ENA_rothamsted_submissions"/>
            <consortium name="culmorum"/>
            <person name="King R."/>
        </authorList>
    </citation>
    <scope>NUCLEOTIDE SEQUENCE</scope>
</reference>